<comment type="caution">
    <text evidence="1">The sequence shown here is derived from an EMBL/GenBank/DDBJ whole genome shotgun (WGS) entry which is preliminary data.</text>
</comment>
<organism evidence="1 2">
    <name type="scientific">Arcicella aurantiaca</name>
    <dbReference type="NCBI Taxonomy" id="591202"/>
    <lineage>
        <taxon>Bacteria</taxon>
        <taxon>Pseudomonadati</taxon>
        <taxon>Bacteroidota</taxon>
        <taxon>Cytophagia</taxon>
        <taxon>Cytophagales</taxon>
        <taxon>Flectobacillaceae</taxon>
        <taxon>Arcicella</taxon>
    </lineage>
</organism>
<protein>
    <submittedName>
        <fullName evidence="1">Uncharacterized protein</fullName>
    </submittedName>
</protein>
<accession>A0A316DEL9</accession>
<dbReference type="OrthoDB" id="828061at2"/>
<evidence type="ECO:0000313" key="2">
    <source>
        <dbReference type="Proteomes" id="UP000245489"/>
    </source>
</evidence>
<keyword evidence="2" id="KW-1185">Reference proteome</keyword>
<gene>
    <name evidence="1" type="ORF">LV89_04843</name>
</gene>
<name>A0A316DEL9_9BACT</name>
<proteinExistence type="predicted"/>
<reference evidence="1 2" key="1">
    <citation type="submission" date="2018-05" db="EMBL/GenBank/DDBJ databases">
        <title>Genomic Encyclopedia of Archaeal and Bacterial Type Strains, Phase II (KMG-II): from individual species to whole genera.</title>
        <authorList>
            <person name="Goeker M."/>
        </authorList>
    </citation>
    <scope>NUCLEOTIDE SEQUENCE [LARGE SCALE GENOMIC DNA]</scope>
    <source>
        <strain evidence="1 2">DSM 22214</strain>
    </source>
</reference>
<dbReference type="AlphaFoldDB" id="A0A316DEL9"/>
<dbReference type="Proteomes" id="UP000245489">
    <property type="component" value="Unassembled WGS sequence"/>
</dbReference>
<sequence>MNNLLSNFSGLALTRMEMKKVTGGCSVETASGGSVSGYTEKDAAAHARNTGLHYCCASCGHTTTWKS</sequence>
<evidence type="ECO:0000313" key="1">
    <source>
        <dbReference type="EMBL" id="PWK16677.1"/>
    </source>
</evidence>
<dbReference type="RefSeq" id="WP_109745543.1">
    <property type="nucleotide sequence ID" value="NZ_QGGO01000048.1"/>
</dbReference>
<dbReference type="EMBL" id="QGGO01000048">
    <property type="protein sequence ID" value="PWK16677.1"/>
    <property type="molecule type" value="Genomic_DNA"/>
</dbReference>